<dbReference type="OrthoDB" id="350307at2"/>
<dbReference type="EMBL" id="RJMB01000009">
    <property type="protein sequence ID" value="RNL84829.1"/>
    <property type="molecule type" value="Genomic_DNA"/>
</dbReference>
<feature type="transmembrane region" description="Helical" evidence="1">
    <location>
        <begin position="240"/>
        <end position="258"/>
    </location>
</feature>
<organism evidence="2 3">
    <name type="scientific">Halostreptopolyspora alba</name>
    <dbReference type="NCBI Taxonomy" id="2487137"/>
    <lineage>
        <taxon>Bacteria</taxon>
        <taxon>Bacillati</taxon>
        <taxon>Actinomycetota</taxon>
        <taxon>Actinomycetes</taxon>
        <taxon>Streptosporangiales</taxon>
        <taxon>Nocardiopsidaceae</taxon>
        <taxon>Halostreptopolyspora</taxon>
    </lineage>
</organism>
<reference evidence="2 3" key="1">
    <citation type="submission" date="2018-11" db="EMBL/GenBank/DDBJ databases">
        <title>The genome draft of YIM 96095.</title>
        <authorList>
            <person name="Tang S.-K."/>
            <person name="Chunyu W.-X."/>
            <person name="Feng Y.-Z."/>
        </authorList>
    </citation>
    <scope>NUCLEOTIDE SEQUENCE [LARGE SCALE GENOMIC DNA]</scope>
    <source>
        <strain evidence="2 3">YIM 96095</strain>
    </source>
</reference>
<evidence type="ECO:0000313" key="3">
    <source>
        <dbReference type="Proteomes" id="UP000269198"/>
    </source>
</evidence>
<evidence type="ECO:0000256" key="1">
    <source>
        <dbReference type="SAM" id="Phobius"/>
    </source>
</evidence>
<feature type="transmembrane region" description="Helical" evidence="1">
    <location>
        <begin position="38"/>
        <end position="57"/>
    </location>
</feature>
<keyword evidence="1" id="KW-1133">Transmembrane helix</keyword>
<dbReference type="PANTHER" id="PTHR23530">
    <property type="entry name" value="TRANSPORT PROTEIN-RELATED"/>
    <property type="match status" value="1"/>
</dbReference>
<dbReference type="Proteomes" id="UP000269198">
    <property type="component" value="Unassembled WGS sequence"/>
</dbReference>
<sequence>MARRLHTYAFLEDLVLLYPVYALLFADAGLSAAEISSLFVIWSVTTFVFEVPFGLLADRSSRRHLVMVAPVCTAAGFALWTFVPSYLSFAVGFVLWGAGGSLSSGALEALVYETLERVGAGDAYARVMGRARALGATAAMVATALAAPTVAAGGYPAVGVASVAVTLLRVPVAWSMPESRGPTERDADGPLGTLRRGVAEVRRSPRARGAILLIAVLSGFDALEEYVPLLARSTGPAPGVPLLVLLVMAGMAVGGWLAGRATRWSGPLLAFGALLLAAGAMSGHAGGMVLVAAAFGVFRWASVNVEARLQDLISDHSRATVTSAAGFGVEVVAVLVFVGYAFGSTWAGPGPLFALAAVPYLLVAPVVRRASWTR</sequence>
<feature type="transmembrane region" description="Helical" evidence="1">
    <location>
        <begin position="133"/>
        <end position="151"/>
    </location>
</feature>
<accession>A0A3N0EAQ8</accession>
<dbReference type="InterPro" id="IPR053160">
    <property type="entry name" value="MFS_DHA3_Transporter"/>
</dbReference>
<keyword evidence="1" id="KW-0812">Transmembrane</keyword>
<dbReference type="PANTHER" id="PTHR23530:SF1">
    <property type="entry name" value="PERMEASE, MAJOR FACILITATOR SUPERFAMILY-RELATED"/>
    <property type="match status" value="1"/>
</dbReference>
<evidence type="ECO:0000313" key="2">
    <source>
        <dbReference type="EMBL" id="RNL84829.1"/>
    </source>
</evidence>
<dbReference type="GO" id="GO:0022857">
    <property type="term" value="F:transmembrane transporter activity"/>
    <property type="evidence" value="ECO:0007669"/>
    <property type="project" value="InterPro"/>
</dbReference>
<dbReference type="InterPro" id="IPR011701">
    <property type="entry name" value="MFS"/>
</dbReference>
<dbReference type="AlphaFoldDB" id="A0A3N0EAQ8"/>
<protein>
    <submittedName>
        <fullName evidence="2">MFS transporter</fullName>
    </submittedName>
</protein>
<feature type="transmembrane region" description="Helical" evidence="1">
    <location>
        <begin position="270"/>
        <end position="298"/>
    </location>
</feature>
<dbReference type="Pfam" id="PF07690">
    <property type="entry name" value="MFS_1"/>
    <property type="match status" value="1"/>
</dbReference>
<proteinExistence type="predicted"/>
<feature type="transmembrane region" description="Helical" evidence="1">
    <location>
        <begin position="64"/>
        <end position="83"/>
    </location>
</feature>
<feature type="transmembrane region" description="Helical" evidence="1">
    <location>
        <begin position="348"/>
        <end position="367"/>
    </location>
</feature>
<dbReference type="InterPro" id="IPR036259">
    <property type="entry name" value="MFS_trans_sf"/>
</dbReference>
<comment type="caution">
    <text evidence="2">The sequence shown here is derived from an EMBL/GenBank/DDBJ whole genome shotgun (WGS) entry which is preliminary data.</text>
</comment>
<dbReference type="SUPFAM" id="SSF103473">
    <property type="entry name" value="MFS general substrate transporter"/>
    <property type="match status" value="1"/>
</dbReference>
<dbReference type="Gene3D" id="1.20.1250.20">
    <property type="entry name" value="MFS general substrate transporter like domains"/>
    <property type="match status" value="1"/>
</dbReference>
<gene>
    <name evidence="2" type="ORF">EFW17_11115</name>
</gene>
<name>A0A3N0EAQ8_9ACTN</name>
<keyword evidence="1" id="KW-0472">Membrane</keyword>
<feature type="transmembrane region" description="Helical" evidence="1">
    <location>
        <begin position="319"/>
        <end position="342"/>
    </location>
</feature>
<keyword evidence="3" id="KW-1185">Reference proteome</keyword>
<feature type="transmembrane region" description="Helical" evidence="1">
    <location>
        <begin position="89"/>
        <end position="112"/>
    </location>
</feature>
<feature type="transmembrane region" description="Helical" evidence="1">
    <location>
        <begin position="7"/>
        <end position="26"/>
    </location>
</feature>